<gene>
    <name evidence="1" type="ORF">EDC30_1056</name>
</gene>
<proteinExistence type="predicted"/>
<comment type="caution">
    <text evidence="1">The sequence shown here is derived from an EMBL/GenBank/DDBJ whole genome shotgun (WGS) entry which is preliminary data.</text>
</comment>
<dbReference type="AlphaFoldDB" id="A0A4R3HU89"/>
<sequence>MLLCGAAYGQAQEAYARLFVIGLLRTDGGTDGIVRKPALLKKPHSFCPLGGIRWRTVIFTCQNGPCPLCLVFTQLLTNLGNRFVFNSMTLQLRQNALIPEAGGTAVHQGFGKTLLRKKLGGFQRVEHRFHVLAFLGMTSQLTSEFKPAMLPHGQIS</sequence>
<evidence type="ECO:0000313" key="1">
    <source>
        <dbReference type="EMBL" id="TCS36787.1"/>
    </source>
</evidence>
<evidence type="ECO:0000313" key="2">
    <source>
        <dbReference type="Proteomes" id="UP000295382"/>
    </source>
</evidence>
<dbReference type="EMBL" id="SLZQ01000005">
    <property type="protein sequence ID" value="TCS36787.1"/>
    <property type="molecule type" value="Genomic_DNA"/>
</dbReference>
<protein>
    <submittedName>
        <fullName evidence="1">Uncharacterized protein</fullName>
    </submittedName>
</protein>
<dbReference type="Proteomes" id="UP000295382">
    <property type="component" value="Unassembled WGS sequence"/>
</dbReference>
<name>A0A4R3HU89_PAULE</name>
<accession>A0A4R3HU89</accession>
<reference evidence="1 2" key="1">
    <citation type="submission" date="2019-03" db="EMBL/GenBank/DDBJ databases">
        <title>Genomic Encyclopedia of Type Strains, Phase IV (KMG-IV): sequencing the most valuable type-strain genomes for metagenomic binning, comparative biology and taxonomic classification.</title>
        <authorList>
            <person name="Goeker M."/>
        </authorList>
    </citation>
    <scope>NUCLEOTIDE SEQUENCE [LARGE SCALE GENOMIC DNA]</scope>
    <source>
        <strain evidence="1 2">DSM 7445</strain>
    </source>
</reference>
<keyword evidence="2" id="KW-1185">Reference proteome</keyword>
<organism evidence="1 2">
    <name type="scientific">Paucimonas lemoignei</name>
    <name type="common">Pseudomonas lemoignei</name>
    <dbReference type="NCBI Taxonomy" id="29443"/>
    <lineage>
        <taxon>Bacteria</taxon>
        <taxon>Pseudomonadati</taxon>
        <taxon>Pseudomonadota</taxon>
        <taxon>Betaproteobacteria</taxon>
        <taxon>Burkholderiales</taxon>
        <taxon>Burkholderiaceae</taxon>
        <taxon>Paucimonas</taxon>
    </lineage>
</organism>